<dbReference type="InterPro" id="IPR011333">
    <property type="entry name" value="SKP1/BTB/POZ_sf"/>
</dbReference>
<organism evidence="1 2">
    <name type="scientific">Hymenoscyphus albidus</name>
    <dbReference type="NCBI Taxonomy" id="595503"/>
    <lineage>
        <taxon>Eukaryota</taxon>
        <taxon>Fungi</taxon>
        <taxon>Dikarya</taxon>
        <taxon>Ascomycota</taxon>
        <taxon>Pezizomycotina</taxon>
        <taxon>Leotiomycetes</taxon>
        <taxon>Helotiales</taxon>
        <taxon>Helotiaceae</taxon>
        <taxon>Hymenoscyphus</taxon>
    </lineage>
</organism>
<keyword evidence="2" id="KW-1185">Reference proteome</keyword>
<evidence type="ECO:0000313" key="2">
    <source>
        <dbReference type="Proteomes" id="UP000701801"/>
    </source>
</evidence>
<name>A0A9N9Q584_9HELO</name>
<dbReference type="OrthoDB" id="6359816at2759"/>
<protein>
    <recommendedName>
        <fullName evidence="3">BTB domain-containing protein</fullName>
    </recommendedName>
</protein>
<dbReference type="PANTHER" id="PTHR47843:SF5">
    <property type="entry name" value="BTB_POZ DOMAIN PROTEIN"/>
    <property type="match status" value="1"/>
</dbReference>
<dbReference type="AlphaFoldDB" id="A0A9N9Q584"/>
<evidence type="ECO:0008006" key="3">
    <source>
        <dbReference type="Google" id="ProtNLM"/>
    </source>
</evidence>
<dbReference type="EMBL" id="CAJVRM010000128">
    <property type="protein sequence ID" value="CAG8975182.1"/>
    <property type="molecule type" value="Genomic_DNA"/>
</dbReference>
<dbReference type="PANTHER" id="PTHR47843">
    <property type="entry name" value="BTB DOMAIN-CONTAINING PROTEIN-RELATED"/>
    <property type="match status" value="1"/>
</dbReference>
<accession>A0A9N9Q584</accession>
<sequence>MSLAADDYFAIQNSNSGFRESESHEIDLTEQEPEMVGQMIRFFYVHDYDDGRKATREEGPLMNNTTLYVFDDKYGIPTLKEIVVSKFMDYLSSRNHPSLLKSQSYPESIAFVYDNTVETDRLLKDRMMQAAVDNIRDLMKRKEDGTSSYFREMLRKIRPCWVKSKECLPQDILLLLWDAQ</sequence>
<dbReference type="Gene3D" id="3.30.710.10">
    <property type="entry name" value="Potassium Channel Kv1.1, Chain A"/>
    <property type="match status" value="1"/>
</dbReference>
<reference evidence="1" key="1">
    <citation type="submission" date="2021-07" db="EMBL/GenBank/DDBJ databases">
        <authorList>
            <person name="Durling M."/>
        </authorList>
    </citation>
    <scope>NUCLEOTIDE SEQUENCE</scope>
</reference>
<comment type="caution">
    <text evidence="1">The sequence shown here is derived from an EMBL/GenBank/DDBJ whole genome shotgun (WGS) entry which is preliminary data.</text>
</comment>
<dbReference type="Proteomes" id="UP000701801">
    <property type="component" value="Unassembled WGS sequence"/>
</dbReference>
<proteinExistence type="predicted"/>
<evidence type="ECO:0000313" key="1">
    <source>
        <dbReference type="EMBL" id="CAG8975182.1"/>
    </source>
</evidence>
<gene>
    <name evidence="1" type="ORF">HYALB_00004243</name>
</gene>